<dbReference type="PANTHER" id="PTHR47706">
    <property type="entry name" value="NMRA-LIKE FAMILY PROTEIN"/>
    <property type="match status" value="1"/>
</dbReference>
<dbReference type="Gene3D" id="3.40.50.720">
    <property type="entry name" value="NAD(P)-binding Rossmann-like Domain"/>
    <property type="match status" value="1"/>
</dbReference>
<proteinExistence type="predicted"/>
<dbReference type="InterPro" id="IPR008030">
    <property type="entry name" value="NmrA-like"/>
</dbReference>
<evidence type="ECO:0000259" key="3">
    <source>
        <dbReference type="Pfam" id="PF05368"/>
    </source>
</evidence>
<dbReference type="Proteomes" id="UP001220324">
    <property type="component" value="Unassembled WGS sequence"/>
</dbReference>
<dbReference type="SUPFAM" id="SSF51735">
    <property type="entry name" value="NAD(P)-binding Rossmann-fold domains"/>
    <property type="match status" value="1"/>
</dbReference>
<accession>A0AAD6CNK8</accession>
<dbReference type="AlphaFoldDB" id="A0AAD6CNK8"/>
<keyword evidence="1" id="KW-0521">NADP</keyword>
<protein>
    <recommendedName>
        <fullName evidence="3">NmrA-like domain-containing protein</fullName>
    </recommendedName>
</protein>
<evidence type="ECO:0000256" key="2">
    <source>
        <dbReference type="ARBA" id="ARBA00023002"/>
    </source>
</evidence>
<evidence type="ECO:0000256" key="1">
    <source>
        <dbReference type="ARBA" id="ARBA00022857"/>
    </source>
</evidence>
<feature type="domain" description="NmrA-like" evidence="3">
    <location>
        <begin position="5"/>
        <end position="112"/>
    </location>
</feature>
<evidence type="ECO:0000313" key="4">
    <source>
        <dbReference type="EMBL" id="KAJ5532227.1"/>
    </source>
</evidence>
<organism evidence="4 5">
    <name type="scientific">Penicillium frequentans</name>
    <dbReference type="NCBI Taxonomy" id="3151616"/>
    <lineage>
        <taxon>Eukaryota</taxon>
        <taxon>Fungi</taxon>
        <taxon>Dikarya</taxon>
        <taxon>Ascomycota</taxon>
        <taxon>Pezizomycotina</taxon>
        <taxon>Eurotiomycetes</taxon>
        <taxon>Eurotiomycetidae</taxon>
        <taxon>Eurotiales</taxon>
        <taxon>Aspergillaceae</taxon>
        <taxon>Penicillium</taxon>
    </lineage>
</organism>
<dbReference type="GO" id="GO:0016491">
    <property type="term" value="F:oxidoreductase activity"/>
    <property type="evidence" value="ECO:0007669"/>
    <property type="project" value="UniProtKB-KW"/>
</dbReference>
<reference evidence="4 5" key="1">
    <citation type="journal article" date="2023" name="IMA Fungus">
        <title>Comparative genomic study of the Penicillium genus elucidates a diverse pangenome and 15 lateral gene transfer events.</title>
        <authorList>
            <person name="Petersen C."/>
            <person name="Sorensen T."/>
            <person name="Nielsen M.R."/>
            <person name="Sondergaard T.E."/>
            <person name="Sorensen J.L."/>
            <person name="Fitzpatrick D.A."/>
            <person name="Frisvad J.C."/>
            <person name="Nielsen K.L."/>
        </authorList>
    </citation>
    <scope>NUCLEOTIDE SEQUENCE [LARGE SCALE GENOMIC DNA]</scope>
    <source>
        <strain evidence="4 5">IBT 35679</strain>
    </source>
</reference>
<dbReference type="PANTHER" id="PTHR47706:SF9">
    <property type="entry name" value="NMRA-LIKE DOMAIN-CONTAINING PROTEIN-RELATED"/>
    <property type="match status" value="1"/>
</dbReference>
<sequence length="317" mass="33993">MTFTKLIIAGSTGYVADHALRAISASTRPKFDVTILTRADSGKVPSSASGAKIVSIDYSDHNALVRAVTGADAILSFISGPPSKVVDLLLLKAAQEAGVRRIFPSEYTLDVLHPKQVSLFTEGGDWPEDTSPVVTARKFLALADEEGPTSFTTLVPSAFIDAWLEGDFGSFHPLNHKVTVIDSGDHYFSGCSLPFLGAAIVAVLQMDEGKTKNRRIPIAELRMTMNQVAEAYDEVTGVTFERLRDTSQELIQQRNASLKAGNPFGALFVATHLGAFNGSGAGDLKDGLEFDGDGFFNVRRQTLMEIAVKALQNVGVA</sequence>
<keyword evidence="2" id="KW-0560">Oxidoreductase</keyword>
<keyword evidence="5" id="KW-1185">Reference proteome</keyword>
<name>A0AAD6CNK8_9EURO</name>
<comment type="caution">
    <text evidence="4">The sequence shown here is derived from an EMBL/GenBank/DDBJ whole genome shotgun (WGS) entry which is preliminary data.</text>
</comment>
<dbReference type="EMBL" id="JAQIZZ010000007">
    <property type="protein sequence ID" value="KAJ5532227.1"/>
    <property type="molecule type" value="Genomic_DNA"/>
</dbReference>
<dbReference type="Gene3D" id="3.90.25.10">
    <property type="entry name" value="UDP-galactose 4-epimerase, domain 1"/>
    <property type="match status" value="1"/>
</dbReference>
<dbReference type="InterPro" id="IPR051609">
    <property type="entry name" value="NmrA/Isoflavone_reductase-like"/>
</dbReference>
<dbReference type="InterPro" id="IPR036291">
    <property type="entry name" value="NAD(P)-bd_dom_sf"/>
</dbReference>
<gene>
    <name evidence="4" type="ORF">N7494_008779</name>
</gene>
<dbReference type="Pfam" id="PF05368">
    <property type="entry name" value="NmrA"/>
    <property type="match status" value="1"/>
</dbReference>
<evidence type="ECO:0000313" key="5">
    <source>
        <dbReference type="Proteomes" id="UP001220324"/>
    </source>
</evidence>